<dbReference type="KEGG" id="clup:CLUP02_17972"/>
<dbReference type="GeneID" id="73351886"/>
<protein>
    <submittedName>
        <fullName evidence="3">Uncharacterized protein</fullName>
    </submittedName>
</protein>
<dbReference type="Proteomes" id="UP000830671">
    <property type="component" value="Chromosome 10"/>
</dbReference>
<feature type="region of interest" description="Disordered" evidence="1">
    <location>
        <begin position="505"/>
        <end position="529"/>
    </location>
</feature>
<organism evidence="3 4">
    <name type="scientific">Colletotrichum lupini</name>
    <dbReference type="NCBI Taxonomy" id="145971"/>
    <lineage>
        <taxon>Eukaryota</taxon>
        <taxon>Fungi</taxon>
        <taxon>Dikarya</taxon>
        <taxon>Ascomycota</taxon>
        <taxon>Pezizomycotina</taxon>
        <taxon>Sordariomycetes</taxon>
        <taxon>Hypocreomycetidae</taxon>
        <taxon>Glomerellales</taxon>
        <taxon>Glomerellaceae</taxon>
        <taxon>Colletotrichum</taxon>
        <taxon>Colletotrichum acutatum species complex</taxon>
    </lineage>
</organism>
<feature type="transmembrane region" description="Helical" evidence="2">
    <location>
        <begin position="128"/>
        <end position="154"/>
    </location>
</feature>
<reference evidence="3" key="1">
    <citation type="journal article" date="2021" name="Mol. Plant Microbe Interact.">
        <title>Complete Genome Sequence of the Plant-Pathogenic Fungus Colletotrichum lupini.</title>
        <authorList>
            <person name="Baroncelli R."/>
            <person name="Pensec F."/>
            <person name="Da Lio D."/>
            <person name="Boufleur T."/>
            <person name="Vicente I."/>
            <person name="Sarrocco S."/>
            <person name="Picot A."/>
            <person name="Baraldi E."/>
            <person name="Sukno S."/>
            <person name="Thon M."/>
            <person name="Le Floch G."/>
        </authorList>
    </citation>
    <scope>NUCLEOTIDE SEQUENCE</scope>
    <source>
        <strain evidence="3">IMI 504893</strain>
    </source>
</reference>
<proteinExistence type="predicted"/>
<accession>A0A9Q8SFL0</accession>
<keyword evidence="4" id="KW-1185">Reference proteome</keyword>
<dbReference type="AlphaFoldDB" id="A0A9Q8SFL0"/>
<evidence type="ECO:0000313" key="4">
    <source>
        <dbReference type="Proteomes" id="UP000830671"/>
    </source>
</evidence>
<sequence length="933" mass="105073">MDWRVRCGVTDEENAQEHGREQLMIGKNQATPEMRQELAQPMDDGQELRLEQRHEMRFPFLFPSVQEAPLNNQLPHTPGRLTSILGAEVLHLKMMKKDPAPRRRDVPAVAPCLLHGAAACIGRTCLPFLGVLTTITTAITALFAAFIVTSYHVLSVPFKAQGHSNMVLALQWLARASHPMPHVEHEPREEIDPLSGLSNEVRNNDGCCSLAGMTGVPWLRTSRHPMRTVVSLFLTTLQTTNRPRFFWTIGGLSMIPSRHLISLTRVILKHFTISKSGETPPTAPTAIFISDGNLAGVPSSSETYLLYVIRSVNPKCTYPYMTSWQAGHHALCSPFWVLVFWEQVYVRIFLFRWDNLHHIPPSPNFVADSDRDMAPISVAHWIKCGLVSPSSPVRNLFREHKRETGLGALGVILEQALQSHDGLLLSRLNLRKPHHETVCFRHPHTITEEMQTTLARVGHPVDQQSKKALTPSVSLCPFKPPAVACGSLQCQLSIAQYVSEKEQTPLMCRSPPPRSVVADRRPDPEPRYSQSRFSWCHIQAFTTTQAPEPGSFFPQSLLKRGNLVARRPLSNAEIAICRASRAILVGDGKLNLHSGTWTIVVGEPGWAVPASQPTHNPLQAVRRTYLGSPQPTYYPAGHYSSFMRFLSIHLGYLSTPRSFDVAPDYFVLALLSVLLALRKTETDILHGEYVCERTLWAAPFRGSLEGLVRPSDNLGYPVVPRRFNFPSSKSRLGYVRPNLKINEYSLANAQDHAPPLLKQHASCKKHLHTGVSINLYGLADSGIAYFVCRRSPMLSLPQLDLVPTRCLSAVKEYLARTLFVLGMGPVTYNDQSRAYRYPRFFRRTSTRRPDLPSRNYASNTTRDIYRFTKNPALKSSYNWAHYHQMTGWSSEDNAFCERLPETPVSKTTFEDGMSHRPVVRDVTPFHSFFRYPN</sequence>
<gene>
    <name evidence="3" type="ORF">CLUP02_17972</name>
</gene>
<dbReference type="EMBL" id="CP019472">
    <property type="protein sequence ID" value="UQC76459.1"/>
    <property type="molecule type" value="Genomic_DNA"/>
</dbReference>
<dbReference type="RefSeq" id="XP_049138100.1">
    <property type="nucleotide sequence ID" value="XM_049296876.1"/>
</dbReference>
<keyword evidence="2" id="KW-1133">Transmembrane helix</keyword>
<keyword evidence="2" id="KW-0812">Transmembrane</keyword>
<name>A0A9Q8SFL0_9PEZI</name>
<evidence type="ECO:0000256" key="2">
    <source>
        <dbReference type="SAM" id="Phobius"/>
    </source>
</evidence>
<evidence type="ECO:0000313" key="3">
    <source>
        <dbReference type="EMBL" id="UQC76459.1"/>
    </source>
</evidence>
<keyword evidence="2" id="KW-0472">Membrane</keyword>
<evidence type="ECO:0000256" key="1">
    <source>
        <dbReference type="SAM" id="MobiDB-lite"/>
    </source>
</evidence>
<feature type="compositionally biased region" description="Basic and acidic residues" evidence="1">
    <location>
        <begin position="517"/>
        <end position="526"/>
    </location>
</feature>